<evidence type="ECO:0000313" key="2">
    <source>
        <dbReference type="Proteomes" id="UP000054925"/>
    </source>
</evidence>
<accession>A0A158K5I6</accession>
<dbReference type="AlphaFoldDB" id="A0A158K5I6"/>
<dbReference type="OrthoDB" id="8590234at2"/>
<reference evidence="1" key="1">
    <citation type="submission" date="2016-01" db="EMBL/GenBank/DDBJ databases">
        <authorList>
            <person name="Peeters C."/>
        </authorList>
    </citation>
    <scope>NUCLEOTIDE SEQUENCE [LARGE SCALE GENOMIC DNA]</scope>
    <source>
        <strain evidence="1">LMG 22937</strain>
    </source>
</reference>
<dbReference type="InterPro" id="IPR037026">
    <property type="entry name" value="Vgr_OB-fold_dom_sf"/>
</dbReference>
<dbReference type="NCBIfam" id="TIGR01646">
    <property type="entry name" value="vgr_GE"/>
    <property type="match status" value="1"/>
</dbReference>
<dbReference type="RefSeq" id="WP_087658786.1">
    <property type="nucleotide sequence ID" value="NZ_FCOL02000037.1"/>
</dbReference>
<dbReference type="Gene3D" id="2.30.110.50">
    <property type="match status" value="1"/>
</dbReference>
<keyword evidence="2" id="KW-1185">Reference proteome</keyword>
<evidence type="ECO:0000313" key="1">
    <source>
        <dbReference type="EMBL" id="SAL76387.1"/>
    </source>
</evidence>
<dbReference type="SUPFAM" id="SSF69255">
    <property type="entry name" value="gp5 N-terminal domain-like"/>
    <property type="match status" value="1"/>
</dbReference>
<dbReference type="Gene3D" id="2.40.50.230">
    <property type="entry name" value="Gp5 N-terminal domain"/>
    <property type="match status" value="1"/>
</dbReference>
<proteinExistence type="predicted"/>
<name>A0A158K5I6_9BURK</name>
<dbReference type="Proteomes" id="UP000054925">
    <property type="component" value="Unassembled WGS sequence"/>
</dbReference>
<dbReference type="SUPFAM" id="SSF69279">
    <property type="entry name" value="Phage tail proteins"/>
    <property type="match status" value="2"/>
</dbReference>
<dbReference type="InterPro" id="IPR017847">
    <property type="entry name" value="T6SS_RhsGE_Vgr_subset"/>
</dbReference>
<comment type="caution">
    <text evidence="1">The sequence shown here is derived from an EMBL/GenBank/DDBJ whole genome shotgun (WGS) entry which is preliminary data.</text>
</comment>
<sequence length="455" mass="50138">MGSMTLPTQAYTLSLAKQPAPFSVLSFEGREAISETYRFAIEFTSARAAIPVADVLGKPARFAIEPIDTNAGLPAELVARLAREPARLFNGIVTAFDEFGSSADETRYRVVLEPRLSDLKLEVASRLFQNQTVPAMIESVLRHYGFIAIDFQFKLRAKYDSREYNTQYGESALAFVGRIAADEGIWFRFEQTAEREVIVFGDDLDAYAREPKLNAPYREEGGTGGPGVESVMSLSEHRTRVVQSVTVDDYNHRAAGVALLAEVNAARDDGTTAGNQYRWGEHHATPEAGKRVATLRHQAELARQVVFEGAGNVIGMTPGAVFRFSNRQLANAEHGLLLTTAVHRASRKEAYTCAFTAIPSDRIYRPLVDASAKPKITGILPARVMSPDNYKYAYLTPQGWYRIRLPFDLDTWSPGGTSRPVRLAKPYAGRDYGHHYPLIDGTAHTPGCPIATSTS</sequence>
<dbReference type="Gene3D" id="3.55.50.10">
    <property type="entry name" value="Baseplate protein-like domains"/>
    <property type="match status" value="1"/>
</dbReference>
<dbReference type="Pfam" id="PF05954">
    <property type="entry name" value="Phage_GPD"/>
    <property type="match status" value="1"/>
</dbReference>
<dbReference type="NCBIfam" id="TIGR03361">
    <property type="entry name" value="VI_Rhs_Vgr"/>
    <property type="match status" value="1"/>
</dbReference>
<gene>
    <name evidence="1" type="ORF">AWB67_04917</name>
</gene>
<protein>
    <submittedName>
        <fullName evidence="1">Rhs element Vgr protein</fullName>
    </submittedName>
</protein>
<dbReference type="EMBL" id="FCOL02000037">
    <property type="protein sequence ID" value="SAL76387.1"/>
    <property type="molecule type" value="Genomic_DNA"/>
</dbReference>
<dbReference type="Gene3D" id="4.10.220.110">
    <property type="match status" value="1"/>
</dbReference>
<organism evidence="1 2">
    <name type="scientific">Caballeronia terrestris</name>
    <dbReference type="NCBI Taxonomy" id="1226301"/>
    <lineage>
        <taxon>Bacteria</taxon>
        <taxon>Pseudomonadati</taxon>
        <taxon>Pseudomonadota</taxon>
        <taxon>Betaproteobacteria</taxon>
        <taxon>Burkholderiales</taxon>
        <taxon>Burkholderiaceae</taxon>
        <taxon>Caballeronia</taxon>
    </lineage>
</organism>
<dbReference type="InterPro" id="IPR006533">
    <property type="entry name" value="T6SS_Vgr_RhsGE"/>
</dbReference>